<evidence type="ECO:0000313" key="4">
    <source>
        <dbReference type="Proteomes" id="UP000245884"/>
    </source>
</evidence>
<dbReference type="GeneID" id="37030761"/>
<reference evidence="3 4" key="1">
    <citation type="journal article" date="2018" name="Mol. Biol. Evol.">
        <title>Broad Genomic Sampling Reveals a Smut Pathogenic Ancestry of the Fungal Clade Ustilaginomycotina.</title>
        <authorList>
            <person name="Kijpornyongpan T."/>
            <person name="Mondo S.J."/>
            <person name="Barry K."/>
            <person name="Sandor L."/>
            <person name="Lee J."/>
            <person name="Lipzen A."/>
            <person name="Pangilinan J."/>
            <person name="LaButti K."/>
            <person name="Hainaut M."/>
            <person name="Henrissat B."/>
            <person name="Grigoriev I.V."/>
            <person name="Spatafora J.W."/>
            <person name="Aime M.C."/>
        </authorList>
    </citation>
    <scope>NUCLEOTIDE SEQUENCE [LARGE SCALE GENOMIC DNA]</scope>
    <source>
        <strain evidence="3 4">MCA 5214</strain>
    </source>
</reference>
<organism evidence="3 4">
    <name type="scientific">Jaminaea rosea</name>
    <dbReference type="NCBI Taxonomy" id="1569628"/>
    <lineage>
        <taxon>Eukaryota</taxon>
        <taxon>Fungi</taxon>
        <taxon>Dikarya</taxon>
        <taxon>Basidiomycota</taxon>
        <taxon>Ustilaginomycotina</taxon>
        <taxon>Exobasidiomycetes</taxon>
        <taxon>Microstromatales</taxon>
        <taxon>Microstromatales incertae sedis</taxon>
        <taxon>Jaminaea</taxon>
    </lineage>
</organism>
<dbReference type="EMBL" id="KZ819662">
    <property type="protein sequence ID" value="PWN30078.1"/>
    <property type="molecule type" value="Genomic_DNA"/>
</dbReference>
<accession>A0A316UZ62</accession>
<dbReference type="Pfam" id="PF10441">
    <property type="entry name" value="Urb2"/>
    <property type="match status" value="1"/>
</dbReference>
<keyword evidence="4" id="KW-1185">Reference proteome</keyword>
<feature type="region of interest" description="Disordered" evidence="1">
    <location>
        <begin position="555"/>
        <end position="575"/>
    </location>
</feature>
<gene>
    <name evidence="3" type="ORF">BDZ90DRAFT_276573</name>
</gene>
<evidence type="ECO:0000313" key="3">
    <source>
        <dbReference type="EMBL" id="PWN30078.1"/>
    </source>
</evidence>
<proteinExistence type="predicted"/>
<dbReference type="InterPro" id="IPR018849">
    <property type="entry name" value="Urb2/Npa2_C"/>
</dbReference>
<evidence type="ECO:0000256" key="1">
    <source>
        <dbReference type="SAM" id="MobiDB-lite"/>
    </source>
</evidence>
<dbReference type="STRING" id="1569628.A0A316UZ62"/>
<dbReference type="RefSeq" id="XP_025364690.1">
    <property type="nucleotide sequence ID" value="XM_025508938.1"/>
</dbReference>
<evidence type="ECO:0000259" key="2">
    <source>
        <dbReference type="Pfam" id="PF10441"/>
    </source>
</evidence>
<dbReference type="OrthoDB" id="160374at2759"/>
<sequence length="1543" mass="164759">MAGASLASLGITTSEAFIRKLKGAADPVQCGGAEVGQATCSHTALPKIDLAALAWRERHQGLQIPRLAPLLVEWVLDTLSNSAKQASKAKQDISSKSPLGQPAYWHLLTELLHEPALKGASYTALSPRLTPQSLLLISSCLLKLDFTCTQACLPTASTSIAPLLGQVAAHLSSSSRSSIDEFFTTACKKTSDLSKKHAEAAAGIAALLQALHAPFNEAALENSALSVKSLQALDIDELAKASTRMSALSESDELFDVLQQTIWQWADSTLFNVHALRSQLLPASASSSSPNCVRSIAHLGSEVAVSILPRLIRSAYRSAKLHSSDLANSLRNHARKAANAEATEGDEAIAPEVAAMSLYEAFQDAMLAPALALTSSPDASAKVIAVRSELLDITVQTGLAAHLSRTPVWSAMLRKTMGAVRSTLEAGGITQLKDEHSLTSLKLLWKLDQDLIREQLSAIILCVLRKPISPDVRSSVQSLFNDLFDGFARVQELPELLRLIQRSIAQCDAVVFDNEAALDSTWFNKAIGRAVRVQLPPTQIVEVLQDLATSLEMACDSSSEDEASTPSMKRGHEGDPVAPFARQTNLLKTAHPIVASLPVPAALIEAASPSLERIVSVLRRCIKSALGSVDSGKTKRTKFAKSNKAAGGQSREAFQVVASALWSYCGLCAGQKASSSEQSTNDATTSRDHFNILDDLWLELFTALANHEDSTVRLEMARMLLFKSEQALERGVEDPFYLTSASVLPFWRSTVQGLCDDAAAQTSSQAPLWDMLARRWILVLEHACDEASLERLAGLLISTLKPSHVHYRTSSLAIVSSAEFWEMKRWRKAAVAAIQGDEKALPALMHLPVQYLPSSVREGLLLSALQVKDRGDTTEQDEIAIKQWLCSLLSREGGLSEKAQQALAQRLTSFATSKKASASESLLLVSTRLFQLALKHLILSRHMTGSLLQSIVTSVSAKDPQSLGRLVETLIETSSTQAVKEIQVPDLCDLSRAQMAVQALETAEPLGSISELASLFDQCRLALTLAAVQEKDLEARKELGGVCVANICSSSLVAKLSKPLAHASEEAAQAFLSAFAALLASCAEQQLVAPVSIGARSVLTWASLLATRPPLISLAALPKDVESPFSHFLARLTPEAYEGALHALNKALDHVGGGGEDAQLNLCALLYTLGLTLRTAPPKTLSVAQRYFTAALARVQTATLTAARTAVENPWSSSETLLSCLRMLEAVATGRALAFRPVDVNLVLSLLSSLMAGQGSSITRSPRRQHSSISRLEIAKSIFSSIISILSSLVRLRRELLVPLLPQLGIVLAQIAPLFRRSLPQASSRQKKNLVEGMPRWLTVAVEGDDDARARPAMSDSAANIPFVLALGANEARDFSRLLETISAKSTSTSSGPFGGSLPLRNGGKAKAAASIDSLSRPFSKHAAYVILSYVHAILQPGCYIDAAVKRELLGDTAGTTNSSRRRGGGVGAIVESGSAGGRGGGLTNLCGILGGGTAERDWILANDDLLSSGHMGPGGSSGSAEAGKAVFKDIWARYEAARYRGD</sequence>
<protein>
    <recommendedName>
        <fullName evidence="2">Nucleolar 27S pre-rRNA processing Urb2/Npa2 C-terminal domain-containing protein</fullName>
    </recommendedName>
</protein>
<name>A0A316UZ62_9BASI</name>
<feature type="domain" description="Nucleolar 27S pre-rRNA processing Urb2/Npa2 C-terminal" evidence="2">
    <location>
        <begin position="1219"/>
        <end position="1449"/>
    </location>
</feature>
<dbReference type="Proteomes" id="UP000245884">
    <property type="component" value="Unassembled WGS sequence"/>
</dbReference>